<dbReference type="Pfam" id="PF16561">
    <property type="entry name" value="AMPK1_CBM"/>
    <property type="match status" value="1"/>
</dbReference>
<evidence type="ECO:0000256" key="3">
    <source>
        <dbReference type="ARBA" id="ARBA00022801"/>
    </source>
</evidence>
<gene>
    <name evidence="8" type="ORF">IAC96_09830</name>
</gene>
<dbReference type="InterPro" id="IPR005323">
    <property type="entry name" value="CBM41_pullulanase"/>
</dbReference>
<dbReference type="InterPro" id="IPR032640">
    <property type="entry name" value="AMPK1_CBM"/>
</dbReference>
<evidence type="ECO:0000256" key="4">
    <source>
        <dbReference type="ARBA" id="ARBA00022837"/>
    </source>
</evidence>
<dbReference type="CDD" id="cd10315">
    <property type="entry name" value="CBM41_pullulanase"/>
    <property type="match status" value="1"/>
</dbReference>
<dbReference type="Pfam" id="PF00128">
    <property type="entry name" value="Alpha-amylase"/>
    <property type="match status" value="2"/>
</dbReference>
<protein>
    <submittedName>
        <fullName evidence="8">Alpha-amylase</fullName>
    </submittedName>
</protein>
<dbReference type="GO" id="GO:0005975">
    <property type="term" value="P:carbohydrate metabolic process"/>
    <property type="evidence" value="ECO:0007669"/>
    <property type="project" value="InterPro"/>
</dbReference>
<proteinExistence type="inferred from homology"/>
<dbReference type="Proteomes" id="UP000824201">
    <property type="component" value="Unassembled WGS sequence"/>
</dbReference>
<dbReference type="Pfam" id="PF03714">
    <property type="entry name" value="PUD"/>
    <property type="match status" value="1"/>
</dbReference>
<dbReference type="InterPro" id="IPR017853">
    <property type="entry name" value="GH"/>
</dbReference>
<dbReference type="SUPFAM" id="SSF51011">
    <property type="entry name" value="Glycosyl hydrolase domain"/>
    <property type="match status" value="1"/>
</dbReference>
<comment type="similarity">
    <text evidence="1">Belongs to the glycosyl hydrolase 13 family.</text>
</comment>
<name>A0A9D1EG19_9FIRM</name>
<dbReference type="SUPFAM" id="SSF49452">
    <property type="entry name" value="Starch-binding domain-like"/>
    <property type="match status" value="1"/>
</dbReference>
<keyword evidence="6" id="KW-0812">Transmembrane</keyword>
<dbReference type="InterPro" id="IPR014756">
    <property type="entry name" value="Ig_E-set"/>
</dbReference>
<evidence type="ECO:0000313" key="8">
    <source>
        <dbReference type="EMBL" id="HIR89238.1"/>
    </source>
</evidence>
<dbReference type="Pfam" id="PF07538">
    <property type="entry name" value="ChW"/>
    <property type="match status" value="6"/>
</dbReference>
<keyword evidence="4" id="KW-0106">Calcium</keyword>
<evidence type="ECO:0000256" key="5">
    <source>
        <dbReference type="ARBA" id="ARBA00023295"/>
    </source>
</evidence>
<dbReference type="SUPFAM" id="SSF81296">
    <property type="entry name" value="E set domains"/>
    <property type="match status" value="2"/>
</dbReference>
<dbReference type="Gene3D" id="2.60.40.10">
    <property type="entry name" value="Immunoglobulins"/>
    <property type="match status" value="2"/>
</dbReference>
<keyword evidence="2" id="KW-0732">Signal</keyword>
<keyword evidence="3" id="KW-0378">Hydrolase</keyword>
<dbReference type="InterPro" id="IPR006047">
    <property type="entry name" value="GH13_cat_dom"/>
</dbReference>
<dbReference type="CDD" id="cd02859">
    <property type="entry name" value="E_set_AMPKbeta_like_N"/>
    <property type="match status" value="1"/>
</dbReference>
<reference evidence="8" key="2">
    <citation type="journal article" date="2021" name="PeerJ">
        <title>Extensive microbial diversity within the chicken gut microbiome revealed by metagenomics and culture.</title>
        <authorList>
            <person name="Gilroy R."/>
            <person name="Ravi A."/>
            <person name="Getino M."/>
            <person name="Pursley I."/>
            <person name="Horton D.L."/>
            <person name="Alikhan N.F."/>
            <person name="Baker D."/>
            <person name="Gharbi K."/>
            <person name="Hall N."/>
            <person name="Watson M."/>
            <person name="Adriaenssens E.M."/>
            <person name="Foster-Nyarko E."/>
            <person name="Jarju S."/>
            <person name="Secka A."/>
            <person name="Antonio M."/>
            <person name="Oren A."/>
            <person name="Chaudhuri R.R."/>
            <person name="La Ragione R."/>
            <person name="Hildebrand F."/>
            <person name="Pallen M.J."/>
        </authorList>
    </citation>
    <scope>NUCLEOTIDE SEQUENCE</scope>
    <source>
        <strain evidence="8">ChiW13-3771</strain>
    </source>
</reference>
<evidence type="ECO:0000256" key="1">
    <source>
        <dbReference type="ARBA" id="ARBA00008061"/>
    </source>
</evidence>
<evidence type="ECO:0000259" key="7">
    <source>
        <dbReference type="SMART" id="SM00642"/>
    </source>
</evidence>
<dbReference type="InterPro" id="IPR006637">
    <property type="entry name" value="ChW"/>
</dbReference>
<sequence length="1411" mass="157424">MKNWKRHNKKKQVVSWLISFFILIAMLSTPLLLTQAGNLESGQAESGKTTEGIQKDSNVISPEITAEGVHFHYYAPQAENVYLSGSMNGWAQDADRMELDEETGYWSITKSLTAGSYEYKFIEDGNWVTDPLNPEQKNGNSSLLVTGLADDTDTIAKGKTIQLPEYGTYYDSANPEGRKALVTYQLKQEQEGLTLDGYTLTVEESYAADRIVLVMTAEDSTASFVLDIVENQYTYTIYYYDSIHNSVDSTDLWIWENGGEGASAGREFQESVVLEDGNTWLKATCVLSYTNLGIIPRSKGAWDWQSATVNYENKNKAEEVTIYIIADDSTAYTELPEIQEARDRHVIVEYIRPEGDYDGWNIYTWNSGYGSDVQIDMTKQGDKQVFDIPVKSTTSSLSFVMRKGPQDNPFQNKDGGDHNIVIPLDQDVVRAVFVQDQGVQYVYPYNSGYELDGEENQIHFYYRNDEHFLNGTLEELEGKVEVEVDGNSYPMSYDEETGRFIYSLTGLTEGEHKYRYLVDGESLIDVYNEVTTEQDGITYSVYSYQKFEGEASASLTPATITCAENTVLKVVTPQAEGMEVASITADTSAIGGKEELTISPELNAITLSVPDTLEPGNYTIPVCVKDQYGNQYRTETELTVKDGESDWDDAIIYFMLTDRFFDGNTSNNGENYDPENPGMYHGGDFAGVTEKLDYLEDLGVNTIWITPIVENISNPQNTDNPDVPQTVGYHGYWADDFTTLDSHLGTEEEFQTLIEEAHARDMKIMVDVVLNHAGYGTEDIFGDMLRNSETTVPGDEVKDSLSGLPDFYTENPEVREQLVDWQTAWVSEFDIDYFRVDTVKHVDNTTWQAFKNALTEVNPEFKMIGEYSGAGYSFDGGQLKNGQMDALLDFDFNDTGLDLATGNLQKVETFLEKRNAALSSDATLGSFLSSHDEDGLLYSMINSKGIPEEKARDLMKVAASMQITAKGQPIIYYGEELGQTGANNYPYQTNRYDLDWNIANDSNDMLTHYKTMLGIRQAYSEILAEGDRTALFVDEENGVLVFDRSLDGQHLITALNISEEAQDVTITLPTDVKTITGNLYTDDGNITTVKNNTISIQVPAAEAGGTYIFFGDTSEQPIETSKISYSTHVQNLGWQSYVSDGAMSGTKSQSLRLEGIKIRLDDSMDGGVEYRTHVQNLGWQSYVSDDVMSGTTGKSLRLEAIQIRLTGAIAEQYDIYYRTHIQDKGWLGWAMNDGKSGSAGLSKRLEAIEIRFVEKGGAAPGSTQNAYLTNKKEANPTISYRTHVQNEGWQTYVTGGVMSGTKGKSLRLEAIQISVNGDGLNGSIEYSSHVQNEGWQAYVADDAISGTKGRSLRLEAIKIRLTGELAQKYSVEYRTHVQNEGWKNWVKDDAVSGTTGKNLRLEAIEIRLIKK</sequence>
<dbReference type="InterPro" id="IPR013780">
    <property type="entry name" value="Glyco_hydro_b"/>
</dbReference>
<feature type="transmembrane region" description="Helical" evidence="6">
    <location>
        <begin position="12"/>
        <end position="33"/>
    </location>
</feature>
<evidence type="ECO:0000256" key="6">
    <source>
        <dbReference type="SAM" id="Phobius"/>
    </source>
</evidence>
<keyword evidence="5" id="KW-0326">Glycosidase</keyword>
<dbReference type="SMART" id="SM00642">
    <property type="entry name" value="Aamy"/>
    <property type="match status" value="1"/>
</dbReference>
<dbReference type="GO" id="GO:0030246">
    <property type="term" value="F:carbohydrate binding"/>
    <property type="evidence" value="ECO:0007669"/>
    <property type="project" value="InterPro"/>
</dbReference>
<dbReference type="GO" id="GO:0016798">
    <property type="term" value="F:hydrolase activity, acting on glycosyl bonds"/>
    <property type="evidence" value="ECO:0007669"/>
    <property type="project" value="UniProtKB-KW"/>
</dbReference>
<evidence type="ECO:0000256" key="2">
    <source>
        <dbReference type="ARBA" id="ARBA00022729"/>
    </source>
</evidence>
<dbReference type="PANTHER" id="PTHR10357">
    <property type="entry name" value="ALPHA-AMYLASE FAMILY MEMBER"/>
    <property type="match status" value="1"/>
</dbReference>
<organism evidence="8 9">
    <name type="scientific">Candidatus Fimimorpha faecalis</name>
    <dbReference type="NCBI Taxonomy" id="2840824"/>
    <lineage>
        <taxon>Bacteria</taxon>
        <taxon>Bacillati</taxon>
        <taxon>Bacillota</taxon>
        <taxon>Clostridia</taxon>
        <taxon>Eubacteriales</taxon>
        <taxon>Candidatus Fimimorpha</taxon>
    </lineage>
</organism>
<dbReference type="EMBL" id="DVHN01000126">
    <property type="protein sequence ID" value="HIR89238.1"/>
    <property type="molecule type" value="Genomic_DNA"/>
</dbReference>
<dbReference type="Gene3D" id="2.60.40.1180">
    <property type="entry name" value="Golgi alpha-mannosidase II"/>
    <property type="match status" value="1"/>
</dbReference>
<dbReference type="SUPFAM" id="SSF51445">
    <property type="entry name" value="(Trans)glycosidases"/>
    <property type="match status" value="1"/>
</dbReference>
<dbReference type="SMART" id="SM00728">
    <property type="entry name" value="ChW"/>
    <property type="match status" value="6"/>
</dbReference>
<evidence type="ECO:0000313" key="9">
    <source>
        <dbReference type="Proteomes" id="UP000824201"/>
    </source>
</evidence>
<dbReference type="Gene3D" id="2.60.40.1110">
    <property type="match status" value="2"/>
</dbReference>
<keyword evidence="6" id="KW-1133">Transmembrane helix</keyword>
<reference evidence="8" key="1">
    <citation type="submission" date="2020-10" db="EMBL/GenBank/DDBJ databases">
        <authorList>
            <person name="Gilroy R."/>
        </authorList>
    </citation>
    <scope>NUCLEOTIDE SEQUENCE</scope>
    <source>
        <strain evidence="8">ChiW13-3771</strain>
    </source>
</reference>
<dbReference type="PANTHER" id="PTHR10357:SF209">
    <property type="entry name" value="PERIPLASMIC ALPHA-AMYLASE"/>
    <property type="match status" value="1"/>
</dbReference>
<dbReference type="InterPro" id="IPR013784">
    <property type="entry name" value="Carb-bd-like_fold"/>
</dbReference>
<accession>A0A9D1EG19</accession>
<keyword evidence="6" id="KW-0472">Membrane</keyword>
<comment type="caution">
    <text evidence="8">The sequence shown here is derived from an EMBL/GenBank/DDBJ whole genome shotgun (WGS) entry which is preliminary data.</text>
</comment>
<feature type="domain" description="Glycosyl hydrolase family 13 catalytic" evidence="7">
    <location>
        <begin position="654"/>
        <end position="1016"/>
    </location>
</feature>
<dbReference type="InterPro" id="IPR013783">
    <property type="entry name" value="Ig-like_fold"/>
</dbReference>
<dbReference type="Gene3D" id="3.20.20.80">
    <property type="entry name" value="Glycosidases"/>
    <property type="match status" value="1"/>
</dbReference>